<evidence type="ECO:0000259" key="15">
    <source>
        <dbReference type="PROSITE" id="PS50222"/>
    </source>
</evidence>
<comment type="cofactor">
    <cofactor evidence="12">
        <name>pyruvate</name>
        <dbReference type="ChEBI" id="CHEBI:15361"/>
    </cofactor>
    <text evidence="12">Binds 1 pyruvoyl group covalently per subunit.</text>
</comment>
<feature type="modified residue" description="Pyruvic acid (Ser); by autocatalysis" evidence="12">
    <location>
        <position position="1166"/>
    </location>
</feature>
<keyword evidence="12" id="KW-0333">Golgi apparatus</keyword>
<evidence type="ECO:0000256" key="13">
    <source>
        <dbReference type="SAM" id="MobiDB-lite"/>
    </source>
</evidence>
<name>A0A427XLS4_9TREE</name>
<feature type="region of interest" description="Disordered" evidence="13">
    <location>
        <begin position="751"/>
        <end position="790"/>
    </location>
</feature>
<dbReference type="GO" id="GO:0005509">
    <property type="term" value="F:calcium ion binding"/>
    <property type="evidence" value="ECO:0007669"/>
    <property type="project" value="InterPro"/>
</dbReference>
<dbReference type="PROSITE" id="PS00018">
    <property type="entry name" value="EF_HAND_1"/>
    <property type="match status" value="1"/>
</dbReference>
<evidence type="ECO:0000259" key="14">
    <source>
        <dbReference type="PROSITE" id="PS50004"/>
    </source>
</evidence>
<dbReference type="GO" id="GO:0006646">
    <property type="term" value="P:phosphatidylethanolamine biosynthetic process"/>
    <property type="evidence" value="ECO:0007669"/>
    <property type="project" value="UniProtKB-UniRule"/>
</dbReference>
<keyword evidence="2 12" id="KW-0444">Lipid biosynthesis</keyword>
<evidence type="ECO:0000256" key="10">
    <source>
        <dbReference type="ARBA" id="ARBA00023264"/>
    </source>
</evidence>
<feature type="active site" description="Charge relay system; for autoendoproteolytic cleavage activity" evidence="12">
    <location>
        <position position="1166"/>
    </location>
</feature>
<evidence type="ECO:0000256" key="6">
    <source>
        <dbReference type="ARBA" id="ARBA00023136"/>
    </source>
</evidence>
<gene>
    <name evidence="12" type="primary">PSD2</name>
    <name evidence="16" type="ORF">EHS24_009436</name>
</gene>
<evidence type="ECO:0000256" key="1">
    <source>
        <dbReference type="ARBA" id="ARBA00005189"/>
    </source>
</evidence>
<accession>A0A427XLS4</accession>
<evidence type="ECO:0000256" key="5">
    <source>
        <dbReference type="ARBA" id="ARBA00023098"/>
    </source>
</evidence>
<dbReference type="Gene3D" id="2.60.40.150">
    <property type="entry name" value="C2 domain"/>
    <property type="match status" value="2"/>
</dbReference>
<dbReference type="InterPro" id="IPR002048">
    <property type="entry name" value="EF_hand_dom"/>
</dbReference>
<evidence type="ECO:0000256" key="2">
    <source>
        <dbReference type="ARBA" id="ARBA00022516"/>
    </source>
</evidence>
<evidence type="ECO:0000256" key="7">
    <source>
        <dbReference type="ARBA" id="ARBA00023145"/>
    </source>
</evidence>
<feature type="active site" description="Charge relay system; for autoendoproteolytic cleavage activity" evidence="12">
    <location>
        <position position="1079"/>
    </location>
</feature>
<keyword evidence="9 12" id="KW-0456">Lyase</keyword>
<dbReference type="STRING" id="105984.A0A427XLS4"/>
<comment type="function">
    <text evidence="12">Catalyzes the formation of phosphatidylethanolamine (PtdEtn) from phosphatidylserine (PtdSer). Plays a central role in phospholipid metabolism and in the interorganelle trafficking of phosphatidylserine.</text>
</comment>
<feature type="region of interest" description="Disordered" evidence="13">
    <location>
        <begin position="1"/>
        <end position="48"/>
    </location>
</feature>
<feature type="compositionally biased region" description="Polar residues" evidence="13">
    <location>
        <begin position="90"/>
        <end position="105"/>
    </location>
</feature>
<feature type="active site" description="Schiff-base intermediate with substrate; via pyruvic acid; for decarboxylase activity" evidence="12">
    <location>
        <position position="1166"/>
    </location>
</feature>
<feature type="region of interest" description="Disordered" evidence="13">
    <location>
        <begin position="69"/>
        <end position="105"/>
    </location>
</feature>
<evidence type="ECO:0000256" key="3">
    <source>
        <dbReference type="ARBA" id="ARBA00022793"/>
    </source>
</evidence>
<comment type="caution">
    <text evidence="16">The sequence shown here is derived from an EMBL/GenBank/DDBJ whole genome shotgun (WGS) entry which is preliminary data.</text>
</comment>
<dbReference type="UniPathway" id="UPA00558">
    <property type="reaction ID" value="UER00616"/>
</dbReference>
<feature type="region of interest" description="Disordered" evidence="13">
    <location>
        <begin position="389"/>
        <end position="418"/>
    </location>
</feature>
<feature type="domain" description="C2" evidence="14">
    <location>
        <begin position="148"/>
        <end position="270"/>
    </location>
</feature>
<dbReference type="NCBIfam" id="TIGR00163">
    <property type="entry name" value="PS_decarb"/>
    <property type="match status" value="1"/>
</dbReference>
<comment type="PTM">
    <text evidence="12">Is synthesized initially as an inactive proenzyme. Formation of the active enzyme involves a self-maturation process in which the active site pyruvoyl group is generated from an internal serine residue via an autocatalytic post-translational modification. Two non-identical subunits are generated from the proenzyme in this reaction, and the pyruvate is formed at the N-terminus of the alpha chain, which is derived from the carboxyl end of the proenzyme. The autoendoproteolytic cleavage occurs by a canonical serine protease mechanism, in which the side chain hydroxyl group of the serine supplies its oxygen atom to form the C-terminus of the beta chain, while the remainder of the serine residue undergoes an oxidative deamination to produce ammonia and the pyruvoyl prosthetic group on the alpha chain. During this reaction, the Ser that is part of the protease active site of the proenzyme becomes the pyruvoyl prosthetic group, which constitutes an essential element of the active site of the mature decarboxylase.</text>
</comment>
<sequence length="1217" mass="132500">MTLKAEDNTSQADKVMAAGLPPSPYPASSSPAPSTSKPRLKRLASKPLKPLKLAGSAVYSVATFPARMGSTGGTGTPSAVDDEDPLAPASTATTSRQGTCSTASTLLEPPNEVTAAASAKKRGFTRRRRHHQNVGGSMILDASQVVATARGPRKPLEGEEPAATLRVRVVSAEGLVAKDRNGLSDPYVSVLMPPQTRFTTSVIKRSLNPTWPAAGSTFDFPIYLSLAGVIGGRGLEAVMWDKDMIGKEYMGELFVGVDQWFAGGSAQLWDEGLKPNSFELVSTRRKQKVSGSVQLQMGFLSPPGAANAADALAKVRKVFDTVLSRAFLGNQSGVLGVPAYEGIGTVVMTDDDQHTTKAGFSVLTSALVAPLVGPPQDTSLEQYYLNDGLSSSDEDEMEDALQGDDDGLLHESPANMLDASPLDEAGVQLIDQKLAETKLHPDQPTLSSSPRKPWSRRSSGGESSTPTTPGIPGTPGTVAKKRKTIFRRGKSARSRQFNLGDNKGVRGIVVMEINGAEDLPKIKNAIKLGWDMDPFVVVSFGKKVFRTRVIRHSLNPTWNEKLVFHVHEHEEQFTVQMAVLDWDKISGNDMVGTCTLPLQELMQDAPQPDSVSGLYGKGVDGKHETKEFSLPITTQKSSPWESRHAPMLKIRAKYEPYDALRQRFWRQYAMQYDSDDTGAISYLELSSMLDSLGSTLTNKTIEGYFAKFGKSADKDELTFDEVVQCLEGEVSKTRDQKRHLSDAVDPTELSNRLLDSNWPRDINGGGGSDYSSEKNGTDAAATGSDSTPAFRSNTVPALKVESYSAVSSSPVSSDVEDSEVPGMSVERVINIKECPLCHRPRMGKRSEQDMVTHLAICASVDWSRVDRIVSASYVTPSQAQRKLVSKIINKVAVGQYSLGANSANILVQDRLTGQLQEEKMAVYVRIGIRVLYKGARTQMAGARARKLLKSMSVKQGTKYNSPSSAADIMPFIAFHNLNVAEIRDPLSSFKTFNEFFYRKLKPEARPLDEPDNPYRLVSAADCRMMAFDTVSDATQIWIKGRDFSVARLLGPAYRSQWDNYDGGALAIFRLAPQDYHRFHSPVRGRIGKMTMIDGEYYTVNPQAIRTALDVYGENVRKIVPIESEEFGTVMTVWVGAMMVGSIGTSVEEGQMVDRGDELGWFAFGGSTIVCIFEKGRAVWDEDIQANGAAAIETLVRMGMGIGRAPQNVSRRGSAATP</sequence>
<dbReference type="SUPFAM" id="SSF47473">
    <property type="entry name" value="EF-hand"/>
    <property type="match status" value="1"/>
</dbReference>
<evidence type="ECO:0000256" key="11">
    <source>
        <dbReference type="ARBA" id="ARBA00023317"/>
    </source>
</evidence>
<dbReference type="InterPro" id="IPR033179">
    <property type="entry name" value="PSD_type2_pro"/>
</dbReference>
<dbReference type="PROSITE" id="PS50222">
    <property type="entry name" value="EF_HAND_2"/>
    <property type="match status" value="1"/>
</dbReference>
<keyword evidence="5 12" id="KW-0443">Lipid metabolism</keyword>
<evidence type="ECO:0000256" key="12">
    <source>
        <dbReference type="HAMAP-Rule" id="MF_03209"/>
    </source>
</evidence>
<comment type="similarity">
    <text evidence="12">Belongs to the phosphatidylserine decarboxylase family. PSD-B subfamily. Eukaryotic type II sub-subfamily.</text>
</comment>
<evidence type="ECO:0000256" key="4">
    <source>
        <dbReference type="ARBA" id="ARBA00022837"/>
    </source>
</evidence>
<keyword evidence="11 12" id="KW-0670">Pyruvate</keyword>
<dbReference type="GO" id="GO:0000139">
    <property type="term" value="C:Golgi membrane"/>
    <property type="evidence" value="ECO:0007669"/>
    <property type="project" value="UniProtKB-SubCell"/>
</dbReference>
<evidence type="ECO:0000313" key="16">
    <source>
        <dbReference type="EMBL" id="RSH79778.1"/>
    </source>
</evidence>
<dbReference type="CDD" id="cd00030">
    <property type="entry name" value="C2"/>
    <property type="match status" value="1"/>
</dbReference>
<dbReference type="SUPFAM" id="SSF49562">
    <property type="entry name" value="C2 domain (Calcium/lipid-binding domain, CaLB)"/>
    <property type="match status" value="2"/>
</dbReference>
<comment type="catalytic activity">
    <reaction evidence="12">
        <text>a 1,2-diacyl-sn-glycero-3-phospho-L-serine + H(+) = a 1,2-diacyl-sn-glycero-3-phosphoethanolamine + CO2</text>
        <dbReference type="Rhea" id="RHEA:20828"/>
        <dbReference type="ChEBI" id="CHEBI:15378"/>
        <dbReference type="ChEBI" id="CHEBI:16526"/>
        <dbReference type="ChEBI" id="CHEBI:57262"/>
        <dbReference type="ChEBI" id="CHEBI:64612"/>
        <dbReference type="EC" id="4.1.1.65"/>
    </reaction>
</comment>
<dbReference type="InterPro" id="IPR000008">
    <property type="entry name" value="C2_dom"/>
</dbReference>
<protein>
    <recommendedName>
        <fullName evidence="12">Phosphatidylserine decarboxylase proenzyme 2</fullName>
        <ecNumber evidence="12">4.1.1.65</ecNumber>
    </recommendedName>
    <component>
        <recommendedName>
            <fullName evidence="12">Phosphatidylserine decarboxylase 2 beta chain</fullName>
        </recommendedName>
    </component>
    <component>
        <recommendedName>
            <fullName evidence="12">Phosphatidylserine decarboxylase 2 alpha chain</fullName>
        </recommendedName>
    </component>
</protein>
<feature type="active site" description="Charge relay system; for autoendoproteolytic cleavage activity" evidence="12">
    <location>
        <position position="1021"/>
    </location>
</feature>
<comment type="subunit">
    <text evidence="12">Heterodimer of a large membrane-associated beta subunit and a small pyruvoyl-containing alpha subunit.</text>
</comment>
<dbReference type="InterPro" id="IPR003817">
    <property type="entry name" value="PS_Dcarbxylase"/>
</dbReference>
<feature type="region of interest" description="Disordered" evidence="13">
    <location>
        <begin position="436"/>
        <end position="492"/>
    </location>
</feature>
<keyword evidence="3 12" id="KW-0210">Decarboxylase</keyword>
<feature type="domain" description="C2" evidence="14">
    <location>
        <begin position="487"/>
        <end position="611"/>
    </location>
</feature>
<dbReference type="InterPro" id="IPR035892">
    <property type="entry name" value="C2_domain_sf"/>
</dbReference>
<feature type="chain" id="PRO_5023373544" description="Phosphatidylserine decarboxylase 2 alpha chain" evidence="12">
    <location>
        <begin position="1166"/>
        <end position="1217"/>
    </location>
</feature>
<dbReference type="GO" id="GO:0010008">
    <property type="term" value="C:endosome membrane"/>
    <property type="evidence" value="ECO:0007669"/>
    <property type="project" value="UniProtKB-SubCell"/>
</dbReference>
<dbReference type="PANTHER" id="PTHR10067:SF17">
    <property type="entry name" value="PHOSPHATIDYLSERINE DECARBOXYLASE PROENZYME 2"/>
    <property type="match status" value="1"/>
</dbReference>
<feature type="compositionally biased region" description="Acidic residues" evidence="13">
    <location>
        <begin position="392"/>
        <end position="406"/>
    </location>
</feature>
<feature type="compositionally biased region" description="Low complexity" evidence="13">
    <location>
        <begin position="26"/>
        <end position="37"/>
    </location>
</feature>
<dbReference type="PANTHER" id="PTHR10067">
    <property type="entry name" value="PHOSPHATIDYLSERINE DECARBOXYLASE"/>
    <property type="match status" value="1"/>
</dbReference>
<keyword evidence="7 12" id="KW-0865">Zymogen</keyword>
<comment type="pathway">
    <text evidence="12">Phospholipid metabolism; phosphatidylethanolamine biosynthesis; phosphatidylethanolamine from CDP-diacylglycerol: step 2/2.</text>
</comment>
<evidence type="ECO:0000256" key="9">
    <source>
        <dbReference type="ARBA" id="ARBA00023239"/>
    </source>
</evidence>
<dbReference type="Proteomes" id="UP000279236">
    <property type="component" value="Unassembled WGS sequence"/>
</dbReference>
<dbReference type="Gene3D" id="1.10.238.10">
    <property type="entry name" value="EF-hand"/>
    <property type="match status" value="1"/>
</dbReference>
<feature type="site" description="Cleavage (non-hydrolytic); by autocatalysis" evidence="12">
    <location>
        <begin position="1165"/>
        <end position="1166"/>
    </location>
</feature>
<feature type="compositionally biased region" description="Low complexity" evidence="13">
    <location>
        <begin position="447"/>
        <end position="477"/>
    </location>
</feature>
<dbReference type="InterPro" id="IPR018247">
    <property type="entry name" value="EF_Hand_1_Ca_BS"/>
</dbReference>
<dbReference type="AlphaFoldDB" id="A0A427XLS4"/>
<keyword evidence="12" id="KW-0967">Endosome</keyword>
<keyword evidence="10 12" id="KW-1208">Phospholipid metabolism</keyword>
<keyword evidence="17" id="KW-1185">Reference proteome</keyword>
<evidence type="ECO:0000313" key="17">
    <source>
        <dbReference type="Proteomes" id="UP000279236"/>
    </source>
</evidence>
<dbReference type="HAMAP" id="MF_00663">
    <property type="entry name" value="PS_decarb_PSD_B_type2"/>
    <property type="match status" value="1"/>
</dbReference>
<comment type="domain">
    <text evidence="12">The C2 domains have an essential, but non-catalytic function. They may facilitate interactions with other proteins and are required for lipid transport function.</text>
</comment>
<organism evidence="16 17">
    <name type="scientific">Apiotrichum porosum</name>
    <dbReference type="NCBI Taxonomy" id="105984"/>
    <lineage>
        <taxon>Eukaryota</taxon>
        <taxon>Fungi</taxon>
        <taxon>Dikarya</taxon>
        <taxon>Basidiomycota</taxon>
        <taxon>Agaricomycotina</taxon>
        <taxon>Tremellomycetes</taxon>
        <taxon>Trichosporonales</taxon>
        <taxon>Trichosporonaceae</taxon>
        <taxon>Apiotrichum</taxon>
    </lineage>
</organism>
<dbReference type="GO" id="GO:0016540">
    <property type="term" value="P:protein autoprocessing"/>
    <property type="evidence" value="ECO:0007669"/>
    <property type="project" value="UniProtKB-UniRule"/>
</dbReference>
<dbReference type="SMART" id="SM00239">
    <property type="entry name" value="C2"/>
    <property type="match status" value="2"/>
</dbReference>
<keyword evidence="6 12" id="KW-0472">Membrane</keyword>
<dbReference type="GO" id="GO:0004609">
    <property type="term" value="F:phosphatidylserine decarboxylase activity"/>
    <property type="evidence" value="ECO:0007669"/>
    <property type="project" value="UniProtKB-UniRule"/>
</dbReference>
<feature type="domain" description="EF-hand" evidence="15">
    <location>
        <begin position="660"/>
        <end position="695"/>
    </location>
</feature>
<dbReference type="InterPro" id="IPR033177">
    <property type="entry name" value="PSD-B"/>
</dbReference>
<keyword evidence="4" id="KW-0106">Calcium</keyword>
<dbReference type="EMBL" id="RSCE01000009">
    <property type="protein sequence ID" value="RSH79778.1"/>
    <property type="molecule type" value="Genomic_DNA"/>
</dbReference>
<keyword evidence="8 12" id="KW-0594">Phospholipid biosynthesis</keyword>
<feature type="chain" id="PRO_5023373545" description="Phosphatidylserine decarboxylase 2 beta chain" evidence="12">
    <location>
        <begin position="1"/>
        <end position="1165"/>
    </location>
</feature>
<feature type="compositionally biased region" description="Basic residues" evidence="13">
    <location>
        <begin position="479"/>
        <end position="492"/>
    </location>
</feature>
<dbReference type="OrthoDB" id="67700at2759"/>
<proteinExistence type="inferred from homology"/>
<dbReference type="GO" id="GO:0005795">
    <property type="term" value="C:Golgi stack"/>
    <property type="evidence" value="ECO:0007669"/>
    <property type="project" value="UniProtKB-UniRule"/>
</dbReference>
<comment type="pathway">
    <text evidence="1">Lipid metabolism.</text>
</comment>
<dbReference type="InterPro" id="IPR011992">
    <property type="entry name" value="EF-hand-dom_pair"/>
</dbReference>
<comment type="subcellular location">
    <subcellularLocation>
        <location evidence="12">Golgi apparatus membrane</location>
        <topology evidence="12">Peripheral membrane protein</topology>
        <orientation evidence="12">Cytoplasmic side</orientation>
    </subcellularLocation>
    <subcellularLocation>
        <location evidence="12">Endosome membrane</location>
        <topology evidence="12">Peripheral membrane protein</topology>
        <orientation evidence="12">Cytoplasmic side</orientation>
    </subcellularLocation>
</comment>
<dbReference type="EC" id="4.1.1.65" evidence="12"/>
<dbReference type="CDD" id="cd04039">
    <property type="entry name" value="C2_PSD"/>
    <property type="match status" value="1"/>
</dbReference>
<dbReference type="Pfam" id="PF00168">
    <property type="entry name" value="C2"/>
    <property type="match status" value="2"/>
</dbReference>
<dbReference type="PROSITE" id="PS50004">
    <property type="entry name" value="C2"/>
    <property type="match status" value="2"/>
</dbReference>
<dbReference type="Pfam" id="PF02666">
    <property type="entry name" value="PS_Dcarbxylase"/>
    <property type="match status" value="1"/>
</dbReference>
<reference evidence="16 17" key="1">
    <citation type="submission" date="2018-11" db="EMBL/GenBank/DDBJ databases">
        <title>Genome sequence of Apiotrichum porosum DSM 27194.</title>
        <authorList>
            <person name="Aliyu H."/>
            <person name="Gorte O."/>
            <person name="Ochsenreither K."/>
        </authorList>
    </citation>
    <scope>NUCLEOTIDE SEQUENCE [LARGE SCALE GENOMIC DNA]</scope>
    <source>
        <strain evidence="16 17">DSM 27194</strain>
    </source>
</reference>
<evidence type="ECO:0000256" key="8">
    <source>
        <dbReference type="ARBA" id="ARBA00023209"/>
    </source>
</evidence>